<keyword evidence="1" id="KW-0175">Coiled coil</keyword>
<reference evidence="2" key="1">
    <citation type="journal article" date="2021" name="Proc. Natl. Acad. Sci. U.S.A.">
        <title>A Catalog of Tens of Thousands of Viruses from Human Metagenomes Reveals Hidden Associations with Chronic Diseases.</title>
        <authorList>
            <person name="Tisza M.J."/>
            <person name="Buck C.B."/>
        </authorList>
    </citation>
    <scope>NUCLEOTIDE SEQUENCE</scope>
    <source>
        <strain evidence="2">CtqPo10</strain>
    </source>
</reference>
<feature type="coiled-coil region" evidence="1">
    <location>
        <begin position="61"/>
        <end position="88"/>
    </location>
</feature>
<evidence type="ECO:0000313" key="2">
    <source>
        <dbReference type="EMBL" id="DAF54679.1"/>
    </source>
</evidence>
<name>A0A8S5SVF0_9CAUD</name>
<sequence>MEILNERYFRKRATRRDICVGKGTGRNVIGMSIGVWYGNSMTDEDGCKRHMRDLFKVVNPSDDELEIANEIKSRLREQEEEKEKKRQIKTIPLKDLVVGGIYKGINGEYYLYLGNKIVSNEYRDALMEEKGNCFIHISNANMELKRMFNSTDIEVLKGCKKLVEHIKTVELKKFPIVIESCSPLDYKRKLTIR</sequence>
<accession>A0A8S5SVF0</accession>
<dbReference type="EMBL" id="BK032682">
    <property type="protein sequence ID" value="DAF54679.1"/>
    <property type="molecule type" value="Genomic_DNA"/>
</dbReference>
<protein>
    <submittedName>
        <fullName evidence="2">Uncharacterized protein</fullName>
    </submittedName>
</protein>
<organism evidence="2">
    <name type="scientific">Siphoviridae sp. ctqPo10</name>
    <dbReference type="NCBI Taxonomy" id="2827948"/>
    <lineage>
        <taxon>Viruses</taxon>
        <taxon>Duplodnaviria</taxon>
        <taxon>Heunggongvirae</taxon>
        <taxon>Uroviricota</taxon>
        <taxon>Caudoviricetes</taxon>
    </lineage>
</organism>
<proteinExistence type="predicted"/>
<evidence type="ECO:0000256" key="1">
    <source>
        <dbReference type="SAM" id="Coils"/>
    </source>
</evidence>